<feature type="region of interest" description="Disordered" evidence="24">
    <location>
        <begin position="936"/>
        <end position="956"/>
    </location>
</feature>
<feature type="domain" description="PDZ" evidence="25">
    <location>
        <begin position="992"/>
        <end position="1081"/>
    </location>
</feature>
<comment type="caution">
    <text evidence="26">The sequence shown here is derived from an EMBL/GenBank/DDBJ whole genome shotgun (WGS) entry which is preliminary data.</text>
</comment>
<dbReference type="Proteomes" id="UP001166674">
    <property type="component" value="Unassembled WGS sequence"/>
</dbReference>
<keyword evidence="7" id="KW-1003">Cell membrane</keyword>
<dbReference type="GO" id="GO:0005912">
    <property type="term" value="C:adherens junction"/>
    <property type="evidence" value="ECO:0007669"/>
    <property type="project" value="UniProtKB-SubCell"/>
</dbReference>
<dbReference type="Pfam" id="PF00595">
    <property type="entry name" value="PDZ"/>
    <property type="match status" value="4"/>
</dbReference>
<dbReference type="GO" id="GO:0001843">
    <property type="term" value="P:neural tube closure"/>
    <property type="evidence" value="ECO:0007669"/>
    <property type="project" value="UniProtKB-ARBA"/>
</dbReference>
<evidence type="ECO:0000256" key="18">
    <source>
        <dbReference type="ARBA" id="ARBA00023273"/>
    </source>
</evidence>
<dbReference type="SUPFAM" id="SSF52058">
    <property type="entry name" value="L domain-like"/>
    <property type="match status" value="2"/>
</dbReference>
<feature type="region of interest" description="Disordered" evidence="24">
    <location>
        <begin position="1376"/>
        <end position="1503"/>
    </location>
</feature>
<dbReference type="PROSITE" id="PS50106">
    <property type="entry name" value="PDZ"/>
    <property type="match status" value="4"/>
</dbReference>
<evidence type="ECO:0000313" key="27">
    <source>
        <dbReference type="Proteomes" id="UP001166674"/>
    </source>
</evidence>
<dbReference type="GO" id="GO:0098609">
    <property type="term" value="P:cell-cell adhesion"/>
    <property type="evidence" value="ECO:0007669"/>
    <property type="project" value="TreeGrafter"/>
</dbReference>
<dbReference type="InterPro" id="IPR055414">
    <property type="entry name" value="LRR_R13L4/SHOC2-like"/>
</dbReference>
<feature type="region of interest" description="Disordered" evidence="24">
    <location>
        <begin position="632"/>
        <end position="694"/>
    </location>
</feature>
<gene>
    <name evidence="26" type="ORF">SUZIE_175110</name>
</gene>
<keyword evidence="8" id="KW-0963">Cytoplasm</keyword>
<dbReference type="GO" id="GO:0045197">
    <property type="term" value="P:establishment or maintenance of epithelial cell apical/basal polarity"/>
    <property type="evidence" value="ECO:0007669"/>
    <property type="project" value="TreeGrafter"/>
</dbReference>
<feature type="compositionally biased region" description="Low complexity" evidence="24">
    <location>
        <begin position="516"/>
        <end position="533"/>
    </location>
</feature>
<dbReference type="InterPro" id="IPR001478">
    <property type="entry name" value="PDZ"/>
</dbReference>
<dbReference type="InterPro" id="IPR036034">
    <property type="entry name" value="PDZ_sf"/>
</dbReference>
<keyword evidence="17" id="KW-0564">Palmitate</keyword>
<dbReference type="GO" id="GO:0016323">
    <property type="term" value="C:basolateral plasma membrane"/>
    <property type="evidence" value="ECO:0007669"/>
    <property type="project" value="TreeGrafter"/>
</dbReference>
<evidence type="ECO:0000256" key="17">
    <source>
        <dbReference type="ARBA" id="ARBA00023139"/>
    </source>
</evidence>
<feature type="region of interest" description="Disordered" evidence="24">
    <location>
        <begin position="422"/>
        <end position="441"/>
    </location>
</feature>
<evidence type="ECO:0000256" key="14">
    <source>
        <dbReference type="ARBA" id="ARBA00023018"/>
    </source>
</evidence>
<dbReference type="SMART" id="SM00364">
    <property type="entry name" value="LRR_BAC"/>
    <property type="match status" value="11"/>
</dbReference>
<dbReference type="PROSITE" id="PS51450">
    <property type="entry name" value="LRR"/>
    <property type="match status" value="3"/>
</dbReference>
<evidence type="ECO:0000313" key="26">
    <source>
        <dbReference type="EMBL" id="MBZ3883872.1"/>
    </source>
</evidence>
<comment type="subcellular location">
    <subcellularLocation>
        <location evidence="4">Cell junction</location>
        <location evidence="4">Adherens junction</location>
    </subcellularLocation>
    <subcellularLocation>
        <location evidence="1">Cell membrane</location>
        <topology evidence="1">Peripheral membrane protein</topology>
    </subcellularLocation>
    <subcellularLocation>
        <location evidence="3">Cell projection</location>
        <location evidence="3">Lamellipodium</location>
    </subcellularLocation>
    <subcellularLocation>
        <location evidence="2">Cytoplasm</location>
    </subcellularLocation>
    <subcellularLocation>
        <location evidence="21">Postsynapse</location>
    </subcellularLocation>
    <subcellularLocation>
        <location evidence="20">Presynapse</location>
    </subcellularLocation>
</comment>
<feature type="compositionally biased region" description="Acidic residues" evidence="24">
    <location>
        <begin position="556"/>
        <end position="565"/>
    </location>
</feature>
<dbReference type="FunFam" id="3.80.10.10:FF:000036">
    <property type="entry name" value="protein scribble homolog isoform X1"/>
    <property type="match status" value="1"/>
</dbReference>
<dbReference type="GO" id="GO:0030027">
    <property type="term" value="C:lamellipodium"/>
    <property type="evidence" value="ECO:0007669"/>
    <property type="project" value="UniProtKB-SubCell"/>
</dbReference>
<feature type="domain" description="PDZ" evidence="25">
    <location>
        <begin position="1088"/>
        <end position="1176"/>
    </location>
</feature>
<keyword evidence="9" id="KW-0597">Phosphoprotein</keyword>
<evidence type="ECO:0000256" key="7">
    <source>
        <dbReference type="ARBA" id="ARBA00022475"/>
    </source>
</evidence>
<keyword evidence="6" id="KW-0217">Developmental protein</keyword>
<feature type="compositionally biased region" description="Basic and acidic residues" evidence="24">
    <location>
        <begin position="1395"/>
        <end position="1407"/>
    </location>
</feature>
<evidence type="ECO:0000256" key="1">
    <source>
        <dbReference type="ARBA" id="ARBA00004202"/>
    </source>
</evidence>
<evidence type="ECO:0000256" key="2">
    <source>
        <dbReference type="ARBA" id="ARBA00004496"/>
    </source>
</evidence>
<keyword evidence="10" id="KW-0433">Leucine-rich repeat</keyword>
<evidence type="ECO:0000256" key="3">
    <source>
        <dbReference type="ARBA" id="ARBA00004510"/>
    </source>
</evidence>
<keyword evidence="16" id="KW-0472">Membrane</keyword>
<evidence type="ECO:0000256" key="8">
    <source>
        <dbReference type="ARBA" id="ARBA00022490"/>
    </source>
</evidence>
<keyword evidence="18" id="KW-0966">Cell projection</keyword>
<feature type="region of interest" description="Disordered" evidence="24">
    <location>
        <begin position="1529"/>
        <end position="1642"/>
    </location>
</feature>
<dbReference type="Gene3D" id="3.80.10.10">
    <property type="entry name" value="Ribonuclease Inhibitor"/>
    <property type="match status" value="4"/>
</dbReference>
<dbReference type="GO" id="GO:0030010">
    <property type="term" value="P:establishment of cell polarity"/>
    <property type="evidence" value="ECO:0007669"/>
    <property type="project" value="UniProtKB-ARBA"/>
</dbReference>
<evidence type="ECO:0000256" key="13">
    <source>
        <dbReference type="ARBA" id="ARBA00022949"/>
    </source>
</evidence>
<dbReference type="Pfam" id="PF23598">
    <property type="entry name" value="LRR_14"/>
    <property type="match status" value="1"/>
</dbReference>
<organism evidence="26 27">
    <name type="scientific">Sciurus carolinensis</name>
    <name type="common">Eastern gray squirrel</name>
    <dbReference type="NCBI Taxonomy" id="30640"/>
    <lineage>
        <taxon>Eukaryota</taxon>
        <taxon>Metazoa</taxon>
        <taxon>Chordata</taxon>
        <taxon>Craniata</taxon>
        <taxon>Vertebrata</taxon>
        <taxon>Euteleostomi</taxon>
        <taxon>Mammalia</taxon>
        <taxon>Eutheria</taxon>
        <taxon>Euarchontoglires</taxon>
        <taxon>Glires</taxon>
        <taxon>Rodentia</taxon>
        <taxon>Sciuromorpha</taxon>
        <taxon>Sciuridae</taxon>
        <taxon>Sciurinae</taxon>
        <taxon>Sciurini</taxon>
        <taxon>Sciurus</taxon>
    </lineage>
</organism>
<dbReference type="CDD" id="cd06703">
    <property type="entry name" value="PDZ2_Scribble-like"/>
    <property type="match status" value="1"/>
</dbReference>
<feature type="region of interest" description="Disordered" evidence="24">
    <location>
        <begin position="1266"/>
        <end position="1335"/>
    </location>
</feature>
<evidence type="ECO:0000256" key="23">
    <source>
        <dbReference type="ARBA" id="ARBA00083416"/>
    </source>
</evidence>
<keyword evidence="19" id="KW-0449">Lipoprotein</keyword>
<keyword evidence="11" id="KW-0677">Repeat</keyword>
<dbReference type="GO" id="GO:0014069">
    <property type="term" value="C:postsynaptic density"/>
    <property type="evidence" value="ECO:0007669"/>
    <property type="project" value="TreeGrafter"/>
</dbReference>
<dbReference type="CDD" id="cd06704">
    <property type="entry name" value="PDZ1_Scribble-like"/>
    <property type="match status" value="1"/>
</dbReference>
<dbReference type="GO" id="GO:0043113">
    <property type="term" value="P:receptor clustering"/>
    <property type="evidence" value="ECO:0007669"/>
    <property type="project" value="TreeGrafter"/>
</dbReference>
<evidence type="ECO:0000259" key="25">
    <source>
        <dbReference type="PROSITE" id="PS50106"/>
    </source>
</evidence>
<evidence type="ECO:0000256" key="5">
    <source>
        <dbReference type="ARBA" id="ARBA00007772"/>
    </source>
</evidence>
<evidence type="ECO:0000256" key="6">
    <source>
        <dbReference type="ARBA" id="ARBA00022473"/>
    </source>
</evidence>
<feature type="compositionally biased region" description="Basic and acidic residues" evidence="24">
    <location>
        <begin position="479"/>
        <end position="494"/>
    </location>
</feature>
<dbReference type="FunFam" id="3.80.10.10:FF:000072">
    <property type="entry name" value="protein scribble homolog isoform X1"/>
    <property type="match status" value="1"/>
</dbReference>
<proteinExistence type="inferred from homology"/>
<dbReference type="SMART" id="SM00369">
    <property type="entry name" value="LRR_TYP"/>
    <property type="match status" value="12"/>
</dbReference>
<dbReference type="SMART" id="SM00228">
    <property type="entry name" value="PDZ"/>
    <property type="match status" value="4"/>
</dbReference>
<dbReference type="EMBL" id="JAATJV010390151">
    <property type="protein sequence ID" value="MBZ3883872.1"/>
    <property type="molecule type" value="Genomic_DNA"/>
</dbReference>
<keyword evidence="15" id="KW-0175">Coiled coil</keyword>
<dbReference type="GO" id="GO:0098968">
    <property type="term" value="P:neurotransmitter receptor transport postsynaptic membrane to endosome"/>
    <property type="evidence" value="ECO:0007669"/>
    <property type="project" value="TreeGrafter"/>
</dbReference>
<evidence type="ECO:0000256" key="20">
    <source>
        <dbReference type="ARBA" id="ARBA00034106"/>
    </source>
</evidence>
<dbReference type="FunFam" id="2.30.42.10:FF:000041">
    <property type="entry name" value="protein scribble homolog isoform X1"/>
    <property type="match status" value="1"/>
</dbReference>
<dbReference type="GO" id="GO:0045211">
    <property type="term" value="C:postsynaptic membrane"/>
    <property type="evidence" value="ECO:0007669"/>
    <property type="project" value="TreeGrafter"/>
</dbReference>
<feature type="compositionally biased region" description="Basic and acidic residues" evidence="24">
    <location>
        <begin position="1215"/>
        <end position="1230"/>
    </location>
</feature>
<comment type="similarity">
    <text evidence="5">Belongs to the LAP (LRR and PDZ) protein family.</text>
</comment>
<evidence type="ECO:0000256" key="21">
    <source>
        <dbReference type="ARBA" id="ARBA00034110"/>
    </source>
</evidence>
<evidence type="ECO:0000256" key="10">
    <source>
        <dbReference type="ARBA" id="ARBA00022614"/>
    </source>
</evidence>
<dbReference type="GO" id="GO:0019901">
    <property type="term" value="F:protein kinase binding"/>
    <property type="evidence" value="ECO:0007669"/>
    <property type="project" value="TreeGrafter"/>
</dbReference>
<evidence type="ECO:0000256" key="9">
    <source>
        <dbReference type="ARBA" id="ARBA00022553"/>
    </source>
</evidence>
<feature type="domain" description="PDZ" evidence="25">
    <location>
        <begin position="716"/>
        <end position="803"/>
    </location>
</feature>
<feature type="compositionally biased region" description="Basic and acidic residues" evidence="24">
    <location>
        <begin position="1536"/>
        <end position="1549"/>
    </location>
</feature>
<dbReference type="FunFam" id="3.80.10.10:FF:000202">
    <property type="entry name" value="protein scribble homolog isoform X2"/>
    <property type="match status" value="1"/>
</dbReference>
<dbReference type="FunFam" id="2.30.42.10:FF:000114">
    <property type="entry name" value="protein scribble homolog isoform X1"/>
    <property type="match status" value="1"/>
</dbReference>
<evidence type="ECO:0000256" key="12">
    <source>
        <dbReference type="ARBA" id="ARBA00022782"/>
    </source>
</evidence>
<feature type="compositionally biased region" description="Acidic residues" evidence="24">
    <location>
        <begin position="454"/>
        <end position="463"/>
    </location>
</feature>
<dbReference type="CDD" id="cd06702">
    <property type="entry name" value="PDZ3_Scribble-like"/>
    <property type="match status" value="1"/>
</dbReference>
<dbReference type="CDD" id="cd06701">
    <property type="entry name" value="PDZ4_Scribble-like"/>
    <property type="match status" value="1"/>
</dbReference>
<evidence type="ECO:0000256" key="16">
    <source>
        <dbReference type="ARBA" id="ARBA00023136"/>
    </source>
</evidence>
<feature type="region of interest" description="Disordered" evidence="24">
    <location>
        <begin position="1215"/>
        <end position="1242"/>
    </location>
</feature>
<dbReference type="PANTHER" id="PTHR23119">
    <property type="entry name" value="DISCS LARGE"/>
    <property type="match status" value="1"/>
</dbReference>
<feature type="compositionally biased region" description="Polar residues" evidence="24">
    <location>
        <begin position="429"/>
        <end position="441"/>
    </location>
</feature>
<dbReference type="FunFam" id="2.30.42.10:FF:000074">
    <property type="entry name" value="protein scribble homolog isoform X2"/>
    <property type="match status" value="1"/>
</dbReference>
<evidence type="ECO:0000256" key="24">
    <source>
        <dbReference type="SAM" id="MobiDB-lite"/>
    </source>
</evidence>
<feature type="region of interest" description="Disordered" evidence="24">
    <location>
        <begin position="453"/>
        <end position="601"/>
    </location>
</feature>
<evidence type="ECO:0000256" key="19">
    <source>
        <dbReference type="ARBA" id="ARBA00023288"/>
    </source>
</evidence>
<keyword evidence="13" id="KW-0965">Cell junction</keyword>
<dbReference type="InterPro" id="IPR032675">
    <property type="entry name" value="LRR_dom_sf"/>
</dbReference>
<evidence type="ECO:0000256" key="15">
    <source>
        <dbReference type="ARBA" id="ARBA00023054"/>
    </source>
</evidence>
<feature type="compositionally biased region" description="Acidic residues" evidence="24">
    <location>
        <begin position="659"/>
        <end position="683"/>
    </location>
</feature>
<protein>
    <recommendedName>
        <fullName evidence="22">Protein scribble homolog</fullName>
    </recommendedName>
    <alternativeName>
        <fullName evidence="23">Protein LAP4</fullName>
    </alternativeName>
</protein>
<feature type="compositionally biased region" description="Low complexity" evidence="24">
    <location>
        <begin position="1301"/>
        <end position="1312"/>
    </location>
</feature>
<dbReference type="FunFam" id="2.30.42.10:FF:000064">
    <property type="entry name" value="protein lap4 isoform X1"/>
    <property type="match status" value="1"/>
</dbReference>
<dbReference type="SUPFAM" id="SSF50156">
    <property type="entry name" value="PDZ domain-like"/>
    <property type="match status" value="4"/>
</dbReference>
<name>A0AA41N5N3_SCICA</name>
<dbReference type="InterPro" id="IPR050614">
    <property type="entry name" value="Synaptic_Scaffolding_LAP-MAGUK"/>
</dbReference>
<dbReference type="Gene3D" id="2.30.42.10">
    <property type="match status" value="4"/>
</dbReference>
<keyword evidence="27" id="KW-1185">Reference proteome</keyword>
<dbReference type="PANTHER" id="PTHR23119:SF57">
    <property type="entry name" value="PROTEIN SCRIBBLE HOMOLOG"/>
    <property type="match status" value="1"/>
</dbReference>
<dbReference type="InterPro" id="IPR001611">
    <property type="entry name" value="Leu-rich_rpt"/>
</dbReference>
<evidence type="ECO:0000256" key="11">
    <source>
        <dbReference type="ARBA" id="ARBA00022737"/>
    </source>
</evidence>
<dbReference type="Pfam" id="PF13855">
    <property type="entry name" value="LRR_8"/>
    <property type="match status" value="2"/>
</dbReference>
<dbReference type="GO" id="GO:0098793">
    <property type="term" value="C:presynapse"/>
    <property type="evidence" value="ECO:0007669"/>
    <property type="project" value="UniProtKB-SubCell"/>
</dbReference>
<feature type="compositionally biased region" description="Pro residues" evidence="24">
    <location>
        <begin position="1318"/>
        <end position="1327"/>
    </location>
</feature>
<dbReference type="GO" id="GO:0098887">
    <property type="term" value="P:neurotransmitter receptor transport, endosome to postsynaptic membrane"/>
    <property type="evidence" value="ECO:0007669"/>
    <property type="project" value="TreeGrafter"/>
</dbReference>
<feature type="compositionally biased region" description="Pro residues" evidence="24">
    <location>
        <begin position="1442"/>
        <end position="1466"/>
    </location>
</feature>
<evidence type="ECO:0000256" key="22">
    <source>
        <dbReference type="ARBA" id="ARBA00072775"/>
    </source>
</evidence>
<dbReference type="GO" id="GO:0005737">
    <property type="term" value="C:cytoplasm"/>
    <property type="evidence" value="ECO:0007669"/>
    <property type="project" value="UniProtKB-SubCell"/>
</dbReference>
<dbReference type="GO" id="GO:0030154">
    <property type="term" value="P:cell differentiation"/>
    <property type="evidence" value="ECO:0007669"/>
    <property type="project" value="UniProtKB-KW"/>
</dbReference>
<dbReference type="FunFam" id="3.80.10.10:FF:000064">
    <property type="entry name" value="Scribbled planar cell polarity protein"/>
    <property type="match status" value="1"/>
</dbReference>
<feature type="domain" description="PDZ" evidence="25">
    <location>
        <begin position="850"/>
        <end position="938"/>
    </location>
</feature>
<dbReference type="InterPro" id="IPR003591">
    <property type="entry name" value="Leu-rich_rpt_typical-subtyp"/>
</dbReference>
<evidence type="ECO:0000256" key="4">
    <source>
        <dbReference type="ARBA" id="ARBA00004536"/>
    </source>
</evidence>
<keyword evidence="14" id="KW-0770">Synapse</keyword>
<keyword evidence="12" id="KW-0221">Differentiation</keyword>
<feature type="compositionally biased region" description="Basic and acidic residues" evidence="24">
    <location>
        <begin position="1473"/>
        <end position="1484"/>
    </location>
</feature>
<accession>A0AA41N5N3</accession>
<reference evidence="26" key="1">
    <citation type="submission" date="2020-03" db="EMBL/GenBank/DDBJ databases">
        <title>Studies in the Genomics of Life Span.</title>
        <authorList>
            <person name="Glass D."/>
        </authorList>
    </citation>
    <scope>NUCLEOTIDE SEQUENCE</scope>
    <source>
        <strain evidence="26">SUZIE</strain>
        <tissue evidence="26">Muscle</tissue>
    </source>
</reference>
<sequence length="1642" mass="175822">MLKCIPLWRCNRHVESVDKRHCSLQAVPEEIYRYSRSLEELLLDANQLRELPKPFFRLLNLRKLGLSDNEIQRLPPEVANFMQLVELDVSRNDIPEIPESIKFCKALEIADFSGNPLSRLPDGFTQLRSLAHLALNDVSLQALPGDVGNLANLVTLELRENLLKSLPASLSFLVKLEQLDLGGNDLEVLPDTLGALPNLRELWLDRNQLSALPPELGNLRRLVCLDVSENRLEELPVELGGLALLTDLLLSQNLLQRLPDGIGQLKQLSILKVDQNRLCEVTEAIGDCENLSELILTENLLTALPRSLGKLTKLTNLNVDRNHLEALPPEIGGCVALSVLSLRDNRLAVLPPELAHTAELHVLDVAGNRLRSLPFALTHLNLKALWLAENQAQPMLRFQTEDDAQTGEKVLTCYLLPQQPLPGLEDAGQQGSPSESWSETPLSRVSVIQFLEAPEGDEDAEEAAAEKRGLQRRATPHPSELKVMKRGMEERRSEAYSCQPDPGPSSPSEGEKRLSAESASSGGSGASTSTASEGEPEGPLTEAPQLGQQEAPPPSQEDDTEEDYVEPTVHFAEDTLLPSEDGESEEGQLEAPWPLPGGRQRLIRKDTPHYKKHFKISKLPQPEAVVALLQGRQPDGEGPAGPGTWHNGPHIPWAPRAQEEDEEEEEDRAEEEGGASTEEEDKEEPVASAPSVKGVSFDQANNLLIEPARIEEEELTLTILRQTGGLGISIAGGKGSTPYKGDDEGIFISRVSEEGPAARAGVRVGDKLLEVNGVALQDAEHHEAVEALRGAGTAVQMRVWRERMVEPENAVTITPLRPEDDYSPRERRGGGLRLPLLQPEVPGPLRQCHAACLVRSEKGLGFSIAGGKGSTPYRAGDGGIFISRIAEGGAAHRAGTLQVGDRVLSINGVDMTEARHDHAVSLLTAASPTIALLLERETGGPHPSSPLPHSSPTPTVAAATTMTTAAPGEPGLPRLAPGLLATALEGPYPVEEVRLPRAGGPLGLSIVGGSDHSSHPFGVQEPGVFISKVLPRGLAARCGLRVGDRILAVNGQDVREATHQEAVSALLRPCLELSLLVRRDPPPPGMRELCIQKAPGEKLGISIRGGAKGHAGNPCDPTDEGIFISKVSPTGAAGRDGRLRVGLRLLEVNQQSLLGLTHAEAVQLLRSVGDSLTVLVCEGFDTSTTAALEVSPGVIANPFAAGISHRNSLESISSIDRELSPEGPGKEKELPSQTPHWGPETVEATGQSLEPLKLDYRVLAALPSSGSVQRVPSGTAGGKMAEAPCSPGGQQTKPGVIQPLAPAWPRGSPAPRGRGDPRSPPSPPSPEELPANVKQAYRAFAAVPAAHAPEAGAAQPSAASPEQLSFRERQKYFELEVRVPQAEGPPKRVSLVGADDLRKMQEEEARKLQQKRAQMLRAEAAAGGPDEGLALDPEAAEDQPPEDQPPGVGPGPAGGPSPASPLPPGGGAPVRTAKAERRHQERLRMQSPELPAPERALSPAERRALEAEKRALWRAARMKSLEQDALRAQMVLSKSQEGRSKRGPLERLAESPSPAPTPSPTPLEDLGLQTGATPGRLSPDFVEDLRSLEPTPSPGPQEEDGEVALVLLGRPSPSAVGPEDMTLCSSRRPMRPGRRGLGPVPS</sequence>